<reference evidence="3" key="7">
    <citation type="journal article" date="2017" name="Sci. Rep.">
        <title>Genomic features, phylogenetic relationships, and comparative genomics of Elizabethkingia anophelis strain EM361-97 isolated in Taiwan.</title>
        <authorList>
            <person name="Lin J.N."/>
            <person name="Lai C.H."/>
            <person name="Yang C.H."/>
            <person name="Huang Y.H."/>
            <person name="Lin H.H."/>
        </authorList>
    </citation>
    <scope>NUCLEOTIDE SEQUENCE</scope>
</reference>
<dbReference type="Pfam" id="PF02481">
    <property type="entry name" value="DNA_processg_A"/>
    <property type="match status" value="1"/>
</dbReference>
<evidence type="ECO:0000259" key="2">
    <source>
        <dbReference type="Pfam" id="PF02481"/>
    </source>
</evidence>
<dbReference type="PANTHER" id="PTHR43022">
    <property type="entry name" value="PROTEIN SMF"/>
    <property type="match status" value="1"/>
</dbReference>
<reference evidence="3" key="5">
    <citation type="journal article" date="2017" name="Genome Announc.">
        <title>Complete Circularized Genome Sequences of Four Strains of Elizabethkingia anophelis, Including Two Novel Strains Isolated from Wild-Caught Anopheles sinensis.</title>
        <authorList>
            <person name="Pei D."/>
            <person name="Nicholson A.C."/>
            <person name="Jiang J."/>
            <person name="Chen H."/>
            <person name="Whitney A.M."/>
            <person name="Villarma A."/>
            <person name="Bell M."/>
            <person name="Humrighouse B."/>
            <person name="Rowe L.A."/>
            <person name="Sheth M."/>
            <person name="Batra D."/>
            <person name="Juieng P."/>
            <person name="Loparev V.N."/>
            <person name="McQuiston J.R."/>
            <person name="Lan Y."/>
            <person name="Ma Y."/>
            <person name="Xu J."/>
        </authorList>
    </citation>
    <scope>NUCLEOTIDE SEQUENCE</scope>
</reference>
<gene>
    <name evidence="3" type="primary">ICEEaII(2)_502_3635_4306</name>
</gene>
<proteinExistence type="inferred from homology"/>
<sequence>MTTFQEYYSKLTEVEKKNSPKELFFRGDFSLLESERRIAVVGSRKVSAMGIRRAEFVTKFLVERNIVVVSGLAEGIDTTAHTTAMVNGGKTIAVIGTPLNISFPASNKGLQDIIGREHLLISQFKENTAVSPKNFPIRNRTMALISDATIIIEASENSGTRHQGWEALRLGRNLYIMENIIKDKKVTWAREMLDYGAQVLTKENYKDIIEDTPYLTAKVDYAF</sequence>
<name>A0A455ZDP1_9FLAO</name>
<dbReference type="InterPro" id="IPR057666">
    <property type="entry name" value="DrpA_SLOG"/>
</dbReference>
<evidence type="ECO:0000256" key="1">
    <source>
        <dbReference type="ARBA" id="ARBA00006525"/>
    </source>
</evidence>
<reference evidence="3" key="1">
    <citation type="journal article" date="2014" name="Genome Biol. Evol.">
        <title>Comparative genomic analysis of malaria mosquito vector-associated novel pathogen Elizabethkingia anophelis.</title>
        <authorList>
            <person name="Teo J."/>
            <person name="Tan S.Y."/>
            <person name="Liu Y."/>
            <person name="Tay M."/>
            <person name="Ding Y."/>
            <person name="Li Y."/>
            <person name="Kjelleberg S."/>
            <person name="Givskov M."/>
            <person name="Lin R.T."/>
            <person name="Yang L."/>
        </authorList>
    </citation>
    <scope>NUCLEOTIDE SEQUENCE</scope>
</reference>
<reference evidence="3" key="6">
    <citation type="journal article" date="2017" name="Nat. Commun.">
        <title>Evolutionary dynamics and genomic features of the Elizabethkingia anophelis 2015 to 2016 Wisconsin outbreak strain.</title>
        <authorList>
            <person name="Perrin A."/>
            <person name="Larsonneur E."/>
            <person name="Nicholson A.C."/>
            <person name="Edwards D.J."/>
            <person name="Gundlach K.M."/>
            <person name="Whitney A.M."/>
            <person name="Gulvik C.A."/>
            <person name="Bell M.E."/>
            <person name="Rendueles O."/>
            <person name="Cury J."/>
            <person name="Hugon P."/>
            <person name="Clermont D."/>
            <person name="Enouf V."/>
            <person name="Loparev V."/>
            <person name="Juieng P."/>
            <person name="Monson T."/>
            <person name="Warshauer D."/>
            <person name="Elbadawi L.I."/>
            <person name="Walters M.S."/>
            <person name="Crist M.B."/>
            <person name="Noble-Wang J."/>
            <person name="Borlaug G."/>
            <person name="Rocha E.P.C."/>
            <person name="Criscuolo A."/>
            <person name="Touchon M."/>
            <person name="Davis J.P."/>
            <person name="Holt K.E."/>
            <person name="McQuiston J.R."/>
            <person name="Brisse S."/>
        </authorList>
    </citation>
    <scope>NUCLEOTIDE SEQUENCE</scope>
</reference>
<dbReference type="Gene3D" id="3.40.50.450">
    <property type="match status" value="1"/>
</dbReference>
<dbReference type="AlphaFoldDB" id="A0A455ZDP1"/>
<protein>
    <submittedName>
        <fullName evidence="3">Rossmann fold nucleotide-binding protein Smf</fullName>
    </submittedName>
</protein>
<dbReference type="EMBL" id="BK010597">
    <property type="protein sequence ID" value="DAC74973.1"/>
    <property type="molecule type" value="Genomic_DNA"/>
</dbReference>
<dbReference type="PANTHER" id="PTHR43022:SF1">
    <property type="entry name" value="PROTEIN SMF"/>
    <property type="match status" value="1"/>
</dbReference>
<feature type="domain" description="Smf/DprA SLOG" evidence="2">
    <location>
        <begin position="5"/>
        <end position="211"/>
    </location>
</feature>
<reference evidence="3" key="4">
    <citation type="journal article" date="2016" name="Sci. Rep.">
        <title>Genomic epidemiology and global diversity of the emerging bacterial pathogen Elizabethkingia anophelis.</title>
        <authorList>
            <person name="Breurec S."/>
            <person name="Criscuolo A."/>
            <person name="Diancourt L."/>
            <person name="Rendueles O."/>
            <person name="Vandenbogaert M."/>
            <person name="Passet V."/>
            <person name="Caro V."/>
            <person name="Rocha E.P."/>
            <person name="Touchon M."/>
            <person name="Brisse S."/>
        </authorList>
    </citation>
    <scope>NUCLEOTIDE SEQUENCE</scope>
</reference>
<reference evidence="3" key="3">
    <citation type="journal article" date="2016" name="Genome Announc.">
        <title>Complete Genome Sequences of Four Strains from the 2015-2016 Elizabethkingia anophelis Outbreak.</title>
        <authorList>
            <person name="Nicholson A.C."/>
            <person name="Whitney A.M."/>
            <person name="Emery B.D."/>
            <person name="Bell M.E."/>
            <person name="Gartin J.T."/>
            <person name="Humrighouse B.W."/>
            <person name="Loparev V.N."/>
            <person name="Batra D."/>
            <person name="Sheth M."/>
            <person name="Rowe L.A."/>
            <person name="Juieng P."/>
            <person name="Knipe K."/>
            <person name="Gulvik C."/>
            <person name="McQuiston J.R."/>
        </authorList>
    </citation>
    <scope>NUCLEOTIDE SEQUENCE</scope>
</reference>
<evidence type="ECO:0000313" key="3">
    <source>
        <dbReference type="EMBL" id="DAC74973.1"/>
    </source>
</evidence>
<dbReference type="InterPro" id="IPR003488">
    <property type="entry name" value="DprA"/>
</dbReference>
<organism evidence="3">
    <name type="scientific">Elizabethkingia anophelis</name>
    <dbReference type="NCBI Taxonomy" id="1117645"/>
    <lineage>
        <taxon>Bacteria</taxon>
        <taxon>Pseudomonadati</taxon>
        <taxon>Bacteroidota</taxon>
        <taxon>Flavobacteriia</taxon>
        <taxon>Flavobacteriales</taxon>
        <taxon>Weeksellaceae</taxon>
        <taxon>Elizabethkingia</taxon>
    </lineage>
</organism>
<reference evidence="3" key="8">
    <citation type="journal article" date="2018" name="J. ISSAAS">
        <title>In Silico Identification of Three Types of Integrative and Conjugative Elements (ICEs) in Elizabethkingia anophelis Strains Isolated from Around the World.</title>
        <authorList>
            <person name="Xu J."/>
            <person name="Pei D."/>
            <person name="Nicholson A."/>
            <person name="Lan Y."/>
            <person name="Xia Q."/>
        </authorList>
    </citation>
    <scope>NUCLEOTIDE SEQUENCE</scope>
</reference>
<dbReference type="GO" id="GO:0009294">
    <property type="term" value="P:DNA-mediated transformation"/>
    <property type="evidence" value="ECO:0007669"/>
    <property type="project" value="InterPro"/>
</dbReference>
<dbReference type="RefSeq" id="WP_021348028.1">
    <property type="nucleotide sequence ID" value="NZ_JBDJMR010000046.1"/>
</dbReference>
<comment type="similarity">
    <text evidence="1">Belongs to the DprA/Smf family.</text>
</comment>
<accession>A0A455ZDP1</accession>
<reference evidence="3" key="2">
    <citation type="journal article" date="2014" name="PLoS ONE">
        <title>Insights from the genome annotation of Elizabethkingia anophelis from the malaria vector Anopheles gambiae.</title>
        <authorList>
            <person name="Kukutla P."/>
            <person name="Lindberg B.G."/>
            <person name="Pei D."/>
            <person name="Rayl M."/>
            <person name="Yu W."/>
            <person name="Steritz M."/>
            <person name="Faye I."/>
            <person name="Xu J."/>
        </authorList>
    </citation>
    <scope>NUCLEOTIDE SEQUENCE</scope>
</reference>
<dbReference type="SUPFAM" id="SSF102405">
    <property type="entry name" value="MCP/YpsA-like"/>
    <property type="match status" value="1"/>
</dbReference>